<organism evidence="1 2">
    <name type="scientific">Dreissena polymorpha</name>
    <name type="common">Zebra mussel</name>
    <name type="synonym">Mytilus polymorpha</name>
    <dbReference type="NCBI Taxonomy" id="45954"/>
    <lineage>
        <taxon>Eukaryota</taxon>
        <taxon>Metazoa</taxon>
        <taxon>Spiralia</taxon>
        <taxon>Lophotrochozoa</taxon>
        <taxon>Mollusca</taxon>
        <taxon>Bivalvia</taxon>
        <taxon>Autobranchia</taxon>
        <taxon>Heteroconchia</taxon>
        <taxon>Euheterodonta</taxon>
        <taxon>Imparidentia</taxon>
        <taxon>Neoheterodontei</taxon>
        <taxon>Myida</taxon>
        <taxon>Dreissenoidea</taxon>
        <taxon>Dreissenidae</taxon>
        <taxon>Dreissena</taxon>
    </lineage>
</organism>
<dbReference type="Proteomes" id="UP000828390">
    <property type="component" value="Unassembled WGS sequence"/>
</dbReference>
<comment type="caution">
    <text evidence="1">The sequence shown here is derived from an EMBL/GenBank/DDBJ whole genome shotgun (WGS) entry which is preliminary data.</text>
</comment>
<evidence type="ECO:0000313" key="1">
    <source>
        <dbReference type="EMBL" id="KAH3708056.1"/>
    </source>
</evidence>
<keyword evidence="2" id="KW-1185">Reference proteome</keyword>
<name>A0A9D3YZB2_DREPO</name>
<proteinExistence type="predicted"/>
<sequence>MSDTNNGMTASSWSIQDTPMLQLDTLRLKEPRFCMLCCLDSSTQETVVCKVVDLHQQSLDEAIYQGKDWLSDTVASQFLDESLYCINLLTSIEGCNKVFYGEDEFQLTAAPGCCISLSDLAFAAYGF</sequence>
<accession>A0A9D3YZB2</accession>
<dbReference type="AlphaFoldDB" id="A0A9D3YZB2"/>
<evidence type="ECO:0000313" key="2">
    <source>
        <dbReference type="Proteomes" id="UP000828390"/>
    </source>
</evidence>
<protein>
    <submittedName>
        <fullName evidence="1">Uncharacterized protein</fullName>
    </submittedName>
</protein>
<reference evidence="1" key="2">
    <citation type="submission" date="2020-11" db="EMBL/GenBank/DDBJ databases">
        <authorList>
            <person name="McCartney M.A."/>
            <person name="Auch B."/>
            <person name="Kono T."/>
            <person name="Mallez S."/>
            <person name="Becker A."/>
            <person name="Gohl D.M."/>
            <person name="Silverstein K.A.T."/>
            <person name="Koren S."/>
            <person name="Bechman K.B."/>
            <person name="Herman A."/>
            <person name="Abrahante J.E."/>
            <person name="Garbe J."/>
        </authorList>
    </citation>
    <scope>NUCLEOTIDE SEQUENCE</scope>
    <source>
        <strain evidence="1">Duluth1</strain>
        <tissue evidence="1">Whole animal</tissue>
    </source>
</reference>
<gene>
    <name evidence="1" type="ORF">DPMN_067495</name>
</gene>
<dbReference type="EMBL" id="JAIWYP010000014">
    <property type="protein sequence ID" value="KAH3708056.1"/>
    <property type="molecule type" value="Genomic_DNA"/>
</dbReference>
<reference evidence="1" key="1">
    <citation type="journal article" date="2019" name="bioRxiv">
        <title>The Genome of the Zebra Mussel, Dreissena polymorpha: A Resource for Invasive Species Research.</title>
        <authorList>
            <person name="McCartney M.A."/>
            <person name="Auch B."/>
            <person name="Kono T."/>
            <person name="Mallez S."/>
            <person name="Zhang Y."/>
            <person name="Obille A."/>
            <person name="Becker A."/>
            <person name="Abrahante J.E."/>
            <person name="Garbe J."/>
            <person name="Badalamenti J.P."/>
            <person name="Herman A."/>
            <person name="Mangelson H."/>
            <person name="Liachko I."/>
            <person name="Sullivan S."/>
            <person name="Sone E.D."/>
            <person name="Koren S."/>
            <person name="Silverstein K.A.T."/>
            <person name="Beckman K.B."/>
            <person name="Gohl D.M."/>
        </authorList>
    </citation>
    <scope>NUCLEOTIDE SEQUENCE</scope>
    <source>
        <strain evidence="1">Duluth1</strain>
        <tissue evidence="1">Whole animal</tissue>
    </source>
</reference>